<dbReference type="CDD" id="cd00190">
    <property type="entry name" value="Tryp_SPc"/>
    <property type="match status" value="1"/>
</dbReference>
<dbReference type="PANTHER" id="PTHR24252:SF7">
    <property type="entry name" value="HYALIN"/>
    <property type="match status" value="1"/>
</dbReference>
<dbReference type="Gene3D" id="2.40.10.10">
    <property type="entry name" value="Trypsin-like serine proteases"/>
    <property type="match status" value="1"/>
</dbReference>
<sequence length="269" mass="28449">MVPKAAVTLVVAFSAVLAAAAATTNKRIIGGEVAKEGDFPFIVRLQYGDDTSILCGGTLLDSITVLTAAYCRLKEITSVRAGSLDKDTGGVVAQVGSRVRHPDYVPNGHHNDIAILKLLTPIQASQTIGYAKLPASGLNPVIGSTAVAAGWGLTVELLGTVSDKLRRVTLPVDAPDECFDLEIDADKGYQNHLDTRVCAGERGKDTGRGDSGGPLIDQETRQLIGVTSSVPHGAQYGRGFYTRVSSFIPWINQNLGDSGIDPRRVTGYM</sequence>
<dbReference type="GO" id="GO:0004252">
    <property type="term" value="F:serine-type endopeptidase activity"/>
    <property type="evidence" value="ECO:0007669"/>
    <property type="project" value="InterPro"/>
</dbReference>
<dbReference type="PROSITE" id="PS50240">
    <property type="entry name" value="TRYPSIN_DOM"/>
    <property type="match status" value="1"/>
</dbReference>
<dbReference type="InterPro" id="IPR001254">
    <property type="entry name" value="Trypsin_dom"/>
</dbReference>
<dbReference type="SMART" id="SM00020">
    <property type="entry name" value="Tryp_SPc"/>
    <property type="match status" value="1"/>
</dbReference>
<dbReference type="InterPro" id="IPR043504">
    <property type="entry name" value="Peptidase_S1_PA_chymotrypsin"/>
</dbReference>
<feature type="signal peptide" evidence="2">
    <location>
        <begin position="1"/>
        <end position="21"/>
    </location>
</feature>
<dbReference type="Pfam" id="PF00089">
    <property type="entry name" value="Trypsin"/>
    <property type="match status" value="1"/>
</dbReference>
<dbReference type="EMBL" id="JELW01000002">
    <property type="protein sequence ID" value="EXV05166.1"/>
    <property type="molecule type" value="Genomic_DNA"/>
</dbReference>
<dbReference type="AlphaFoldDB" id="A0A0A1V6C8"/>
<dbReference type="InterPro" id="IPR009003">
    <property type="entry name" value="Peptidase_S1_PA"/>
</dbReference>
<dbReference type="InterPro" id="IPR001314">
    <property type="entry name" value="Peptidase_S1A"/>
</dbReference>
<dbReference type="PRINTS" id="PR00722">
    <property type="entry name" value="CHYMOTRYPSIN"/>
</dbReference>
<feature type="chain" id="PRO_5001992393" evidence="2">
    <location>
        <begin position="22"/>
        <end position="269"/>
    </location>
</feature>
<reference evidence="4 5" key="1">
    <citation type="submission" date="2014-02" db="EMBL/GenBank/DDBJ databases">
        <title>The genome sequence of the entomopathogenic fungus Metarhizium robertsii ARSEF 2575.</title>
        <authorList>
            <person name="Giuliano Garisto Donzelli B."/>
            <person name="Roe B.A."/>
            <person name="Macmil S.L."/>
            <person name="Krasnoff S.B."/>
            <person name="Gibson D.M."/>
        </authorList>
    </citation>
    <scope>NUCLEOTIDE SEQUENCE [LARGE SCALE GENOMIC DNA]</scope>
    <source>
        <strain evidence="4 5">ARSEF 2575</strain>
    </source>
</reference>
<name>A0A0A1V6C8_9HYPO</name>
<feature type="domain" description="Peptidase S1" evidence="3">
    <location>
        <begin position="28"/>
        <end position="256"/>
    </location>
</feature>
<proteinExistence type="predicted"/>
<evidence type="ECO:0000256" key="2">
    <source>
        <dbReference type="SAM" id="SignalP"/>
    </source>
</evidence>
<protein>
    <submittedName>
        <fullName evidence="4">Peptidase S1 domain protein</fullName>
    </submittedName>
</protein>
<dbReference type="PANTHER" id="PTHR24252">
    <property type="entry name" value="ACROSIN-RELATED"/>
    <property type="match status" value="1"/>
</dbReference>
<dbReference type="InterPro" id="IPR033116">
    <property type="entry name" value="TRYPSIN_SER"/>
</dbReference>
<gene>
    <name evidence="4" type="ORF">X797_002853</name>
</gene>
<evidence type="ECO:0000256" key="1">
    <source>
        <dbReference type="ARBA" id="ARBA00023157"/>
    </source>
</evidence>
<dbReference type="SUPFAM" id="SSF50494">
    <property type="entry name" value="Trypsin-like serine proteases"/>
    <property type="match status" value="1"/>
</dbReference>
<comment type="caution">
    <text evidence="4">The sequence shown here is derived from an EMBL/GenBank/DDBJ whole genome shotgun (WGS) entry which is preliminary data.</text>
</comment>
<evidence type="ECO:0000313" key="4">
    <source>
        <dbReference type="EMBL" id="EXV05166.1"/>
    </source>
</evidence>
<dbReference type="HOGENOM" id="CLU_006842_7_5_1"/>
<evidence type="ECO:0000259" key="3">
    <source>
        <dbReference type="PROSITE" id="PS50240"/>
    </source>
</evidence>
<organism evidence="4 5">
    <name type="scientific">Metarhizium robertsii</name>
    <dbReference type="NCBI Taxonomy" id="568076"/>
    <lineage>
        <taxon>Eukaryota</taxon>
        <taxon>Fungi</taxon>
        <taxon>Dikarya</taxon>
        <taxon>Ascomycota</taxon>
        <taxon>Pezizomycotina</taxon>
        <taxon>Sordariomycetes</taxon>
        <taxon>Hypocreomycetidae</taxon>
        <taxon>Hypocreales</taxon>
        <taxon>Clavicipitaceae</taxon>
        <taxon>Metarhizium</taxon>
    </lineage>
</organism>
<dbReference type="OrthoDB" id="4915747at2759"/>
<keyword evidence="1" id="KW-1015">Disulfide bond</keyword>
<dbReference type="GO" id="GO:0006508">
    <property type="term" value="P:proteolysis"/>
    <property type="evidence" value="ECO:0007669"/>
    <property type="project" value="InterPro"/>
</dbReference>
<evidence type="ECO:0000313" key="5">
    <source>
        <dbReference type="Proteomes" id="UP000030151"/>
    </source>
</evidence>
<accession>A0A0A1V6C8</accession>
<keyword evidence="2" id="KW-0732">Signal</keyword>
<dbReference type="Proteomes" id="UP000030151">
    <property type="component" value="Unassembled WGS sequence"/>
</dbReference>
<dbReference type="PROSITE" id="PS00135">
    <property type="entry name" value="TRYPSIN_SER"/>
    <property type="match status" value="1"/>
</dbReference>